<evidence type="ECO:0000313" key="6">
    <source>
        <dbReference type="Proteomes" id="UP000709466"/>
    </source>
</evidence>
<keyword evidence="6" id="KW-1185">Reference proteome</keyword>
<dbReference type="SUPFAM" id="SSF53187">
    <property type="entry name" value="Zn-dependent exopeptidases"/>
    <property type="match status" value="1"/>
</dbReference>
<dbReference type="InterPro" id="IPR002508">
    <property type="entry name" value="MurNAc-LAA_cat"/>
</dbReference>
<dbReference type="Pfam" id="PF01520">
    <property type="entry name" value="Amidase_3"/>
    <property type="match status" value="1"/>
</dbReference>
<evidence type="ECO:0000256" key="2">
    <source>
        <dbReference type="ARBA" id="ARBA00011901"/>
    </source>
</evidence>
<dbReference type="PANTHER" id="PTHR30404">
    <property type="entry name" value="N-ACETYLMURAMOYL-L-ALANINE AMIDASE"/>
    <property type="match status" value="1"/>
</dbReference>
<dbReference type="CDD" id="cd02696">
    <property type="entry name" value="MurNAc-LAA"/>
    <property type="match status" value="1"/>
</dbReference>
<sequence length="401" mass="42947">MGAALACVLAGQVAAQDFTGLARVDMNGSAVTDLRFGVEVDLELSQPVPWRVFTLGDPMRLVIDFREIDWRGVTQEGLQKSTRVTDLRFGSLRPGWSRMILDLKEPLAIDTAGMAVDPVTNAADLTIRLAPTTEAEFKASAGAPPDPGWDMMAGVDLKAELPVIDDGLLTVAIDPGHGGIDPGAERGGLQEANVMLRLGREVAETINRQAGMKAVLTRNEDVFVPLEERMTIARAAGADVFISLHADALEGDDVTSGASIYTLSDDAESEASQRMAERHDRSDLVTGLDLSGHDDTIATVLMDMARVETAPKTEALADTLIRSLGNTGASVNSRPHRKAYLAVLNAADFPSVLIEVGFLSNEGDRNTLETPEGRARIVAGIVLGLQRWADAEEARAPLMRQ</sequence>
<dbReference type="InterPro" id="IPR021731">
    <property type="entry name" value="AMIN_dom"/>
</dbReference>
<dbReference type="Gene3D" id="2.60.40.3500">
    <property type="match status" value="1"/>
</dbReference>
<accession>A0ABX0VY21</accession>
<evidence type="ECO:0000313" key="5">
    <source>
        <dbReference type="EMBL" id="NIY72690.1"/>
    </source>
</evidence>
<protein>
    <recommendedName>
        <fullName evidence="2">N-acetylmuramoyl-L-alanine amidase</fullName>
        <ecNumber evidence="2">3.5.1.28</ecNumber>
    </recommendedName>
</protein>
<evidence type="ECO:0000259" key="4">
    <source>
        <dbReference type="SMART" id="SM00646"/>
    </source>
</evidence>
<name>A0ABX0VY21_9RHOB</name>
<comment type="catalytic activity">
    <reaction evidence="1">
        <text>Hydrolyzes the link between N-acetylmuramoyl residues and L-amino acid residues in certain cell-wall glycopeptides.</text>
        <dbReference type="EC" id="3.5.1.28"/>
    </reaction>
</comment>
<evidence type="ECO:0000256" key="3">
    <source>
        <dbReference type="ARBA" id="ARBA00022801"/>
    </source>
</evidence>
<dbReference type="Pfam" id="PF11741">
    <property type="entry name" value="AMIN"/>
    <property type="match status" value="1"/>
</dbReference>
<dbReference type="SMART" id="SM00646">
    <property type="entry name" value="Ami_3"/>
    <property type="match status" value="1"/>
</dbReference>
<dbReference type="Proteomes" id="UP000709466">
    <property type="component" value="Unassembled WGS sequence"/>
</dbReference>
<proteinExistence type="predicted"/>
<keyword evidence="3" id="KW-0378">Hydrolase</keyword>
<dbReference type="InterPro" id="IPR050695">
    <property type="entry name" value="N-acetylmuramoyl_amidase_3"/>
</dbReference>
<comment type="caution">
    <text evidence="5">The sequence shown here is derived from an EMBL/GenBank/DDBJ whole genome shotgun (WGS) entry which is preliminary data.</text>
</comment>
<evidence type="ECO:0000256" key="1">
    <source>
        <dbReference type="ARBA" id="ARBA00001561"/>
    </source>
</evidence>
<organism evidence="5 6">
    <name type="scientific">Marivivens donghaensis</name>
    <dbReference type="NCBI Taxonomy" id="1699413"/>
    <lineage>
        <taxon>Bacteria</taxon>
        <taxon>Pseudomonadati</taxon>
        <taxon>Pseudomonadota</taxon>
        <taxon>Alphaproteobacteria</taxon>
        <taxon>Rhodobacterales</taxon>
        <taxon>Paracoccaceae</taxon>
        <taxon>Marivivens group</taxon>
        <taxon>Marivivens</taxon>
    </lineage>
</organism>
<dbReference type="EMBL" id="JAATOP010000005">
    <property type="protein sequence ID" value="NIY72690.1"/>
    <property type="molecule type" value="Genomic_DNA"/>
</dbReference>
<dbReference type="Gene3D" id="3.40.630.40">
    <property type="entry name" value="Zn-dependent exopeptidases"/>
    <property type="match status" value="1"/>
</dbReference>
<dbReference type="EC" id="3.5.1.28" evidence="2"/>
<reference evidence="5 6" key="1">
    <citation type="submission" date="2020-03" db="EMBL/GenBank/DDBJ databases">
        <title>Bacterial isolates of synthetic phycosphere.</title>
        <authorList>
            <person name="Fu H."/>
            <person name="Moran M.A."/>
        </authorList>
    </citation>
    <scope>NUCLEOTIDE SEQUENCE [LARGE SCALE GENOMIC DNA]</scope>
    <source>
        <strain evidence="5 6">HF1</strain>
    </source>
</reference>
<gene>
    <name evidence="5" type="ORF">HCZ30_09605</name>
</gene>
<dbReference type="PANTHER" id="PTHR30404:SF0">
    <property type="entry name" value="N-ACETYLMURAMOYL-L-ALANINE AMIDASE AMIC"/>
    <property type="match status" value="1"/>
</dbReference>
<feature type="domain" description="MurNAc-LAA" evidence="4">
    <location>
        <begin position="230"/>
        <end position="386"/>
    </location>
</feature>